<keyword evidence="11" id="KW-1185">Reference proteome</keyword>
<organism evidence="10 11">
    <name type="scientific">Iris pallida</name>
    <name type="common">Sweet iris</name>
    <dbReference type="NCBI Taxonomy" id="29817"/>
    <lineage>
        <taxon>Eukaryota</taxon>
        <taxon>Viridiplantae</taxon>
        <taxon>Streptophyta</taxon>
        <taxon>Embryophyta</taxon>
        <taxon>Tracheophyta</taxon>
        <taxon>Spermatophyta</taxon>
        <taxon>Magnoliopsida</taxon>
        <taxon>Liliopsida</taxon>
        <taxon>Asparagales</taxon>
        <taxon>Iridaceae</taxon>
        <taxon>Iridoideae</taxon>
        <taxon>Irideae</taxon>
        <taxon>Iris</taxon>
    </lineage>
</organism>
<dbReference type="GO" id="GO:0004185">
    <property type="term" value="F:serine-type carboxypeptidase activity"/>
    <property type="evidence" value="ECO:0007669"/>
    <property type="project" value="InterPro"/>
</dbReference>
<evidence type="ECO:0000313" key="10">
    <source>
        <dbReference type="EMBL" id="KAJ6791685.1"/>
    </source>
</evidence>
<evidence type="ECO:0000256" key="4">
    <source>
        <dbReference type="ARBA" id="ARBA00022645"/>
    </source>
</evidence>
<dbReference type="GO" id="GO:0006508">
    <property type="term" value="P:proteolysis"/>
    <property type="evidence" value="ECO:0007669"/>
    <property type="project" value="InterPro"/>
</dbReference>
<reference evidence="10" key="2">
    <citation type="submission" date="2023-04" db="EMBL/GenBank/DDBJ databases">
        <authorList>
            <person name="Bruccoleri R.E."/>
            <person name="Oakeley E.J."/>
            <person name="Faust A.-M."/>
            <person name="Dessus-Babus S."/>
            <person name="Altorfer M."/>
            <person name="Burckhardt D."/>
            <person name="Oertli M."/>
            <person name="Naumann U."/>
            <person name="Petersen F."/>
            <person name="Wong J."/>
        </authorList>
    </citation>
    <scope>NUCLEOTIDE SEQUENCE</scope>
    <source>
        <strain evidence="10">GSM-AAB239-AS_SAM_17_03QT</strain>
        <tissue evidence="10">Leaf</tissue>
    </source>
</reference>
<proteinExistence type="inferred from homology"/>
<reference evidence="10" key="1">
    <citation type="journal article" date="2023" name="GigaByte">
        <title>Genome assembly of the bearded iris, Iris pallida Lam.</title>
        <authorList>
            <person name="Bruccoleri R.E."/>
            <person name="Oakeley E.J."/>
            <person name="Faust A.M.E."/>
            <person name="Altorfer M."/>
            <person name="Dessus-Babus S."/>
            <person name="Burckhardt D."/>
            <person name="Oertli M."/>
            <person name="Naumann U."/>
            <person name="Petersen F."/>
            <person name="Wong J."/>
        </authorList>
    </citation>
    <scope>NUCLEOTIDE SEQUENCE</scope>
    <source>
        <strain evidence="10">GSM-AAB239-AS_SAM_17_03QT</strain>
    </source>
</reference>
<dbReference type="GO" id="GO:0005576">
    <property type="term" value="C:extracellular region"/>
    <property type="evidence" value="ECO:0007669"/>
    <property type="project" value="UniProtKB-SubCell"/>
</dbReference>
<sequence>MDPNPPATSLLLRPRPPWTCRHGPRRRPRSVQKNKMGAALLSCILFSCSFLALLRGYDATPPSAGATGPEAEPPAYAAPQVGLKEADRIPSLVDQPKGNSSFNQYAGYVTVDPKHGRALFYYFVESPTEPTKKPLVLWLTGGPGCSSLGYGAMSQVGPFRVNSHRKLYENPYALNTVANVIFLEYSAGVGFSYSNTSSDYELSGDKRTAQDSHTFLVNWLERYPEYKNRDFYMAGSSYSGHYIPQLAKLILLENNKTDKPINLNGIAIGNPYLDTYINTIKERYEFLWSHAMYSDETHAMLLKTCNMTSFNSTECLSVRSQADREIGGIDLFNIYAPFCHSNGSSSSNVKPLEYDPCNDYYVLDYLNNPSVQKTLHAVPRNWTFCSTWINIEHTTMLHNMKQLIASGLRVWLYRQW</sequence>
<dbReference type="AlphaFoldDB" id="A0AAX6DIX8"/>
<dbReference type="FunFam" id="3.40.50.1820:FF:000030">
    <property type="entry name" value="Carboxypeptidase"/>
    <property type="match status" value="1"/>
</dbReference>
<evidence type="ECO:0000256" key="2">
    <source>
        <dbReference type="ARBA" id="ARBA00009431"/>
    </source>
</evidence>
<dbReference type="PANTHER" id="PTHR11802">
    <property type="entry name" value="SERINE PROTEASE FAMILY S10 SERINE CARBOXYPEPTIDASE"/>
    <property type="match status" value="1"/>
</dbReference>
<evidence type="ECO:0000256" key="6">
    <source>
        <dbReference type="ARBA" id="ARBA00022801"/>
    </source>
</evidence>
<evidence type="ECO:0000256" key="8">
    <source>
        <dbReference type="ARBA" id="ARBA00023180"/>
    </source>
</evidence>
<dbReference type="PRINTS" id="PR00724">
    <property type="entry name" value="CRBOXYPTASEC"/>
</dbReference>
<keyword evidence="8" id="KW-0325">Glycoprotein</keyword>
<comment type="subcellular location">
    <subcellularLocation>
        <location evidence="1">Secreted</location>
    </subcellularLocation>
</comment>
<keyword evidence="7" id="KW-1015">Disulfide bond</keyword>
<evidence type="ECO:0000256" key="7">
    <source>
        <dbReference type="ARBA" id="ARBA00023157"/>
    </source>
</evidence>
<feature type="region of interest" description="Disordered" evidence="9">
    <location>
        <begin position="1"/>
        <end position="33"/>
    </location>
</feature>
<dbReference type="Pfam" id="PF00450">
    <property type="entry name" value="Peptidase_S10"/>
    <property type="match status" value="1"/>
</dbReference>
<keyword evidence="5" id="KW-0732">Signal</keyword>
<protein>
    <submittedName>
        <fullName evidence="10">Serine carboxypeptidase-like 40</fullName>
    </submittedName>
</protein>
<evidence type="ECO:0000256" key="9">
    <source>
        <dbReference type="SAM" id="MobiDB-lite"/>
    </source>
</evidence>
<dbReference type="SUPFAM" id="SSF53474">
    <property type="entry name" value="alpha/beta-Hydrolases"/>
    <property type="match status" value="1"/>
</dbReference>
<evidence type="ECO:0000256" key="5">
    <source>
        <dbReference type="ARBA" id="ARBA00022729"/>
    </source>
</evidence>
<keyword evidence="3" id="KW-0964">Secreted</keyword>
<dbReference type="InterPro" id="IPR001563">
    <property type="entry name" value="Peptidase_S10"/>
</dbReference>
<comment type="caution">
    <text evidence="10">The sequence shown here is derived from an EMBL/GenBank/DDBJ whole genome shotgun (WGS) entry which is preliminary data.</text>
</comment>
<dbReference type="Proteomes" id="UP001140949">
    <property type="component" value="Unassembled WGS sequence"/>
</dbReference>
<dbReference type="GO" id="GO:0005773">
    <property type="term" value="C:vacuole"/>
    <property type="evidence" value="ECO:0007669"/>
    <property type="project" value="TreeGrafter"/>
</dbReference>
<evidence type="ECO:0000313" key="11">
    <source>
        <dbReference type="Proteomes" id="UP001140949"/>
    </source>
</evidence>
<dbReference type="EMBL" id="JANAVB010044218">
    <property type="protein sequence ID" value="KAJ6791685.1"/>
    <property type="molecule type" value="Genomic_DNA"/>
</dbReference>
<comment type="similarity">
    <text evidence="2">Belongs to the peptidase S10 family.</text>
</comment>
<feature type="compositionally biased region" description="Basic residues" evidence="9">
    <location>
        <begin position="22"/>
        <end position="32"/>
    </location>
</feature>
<dbReference type="Gene3D" id="3.40.50.1820">
    <property type="entry name" value="alpha/beta hydrolase"/>
    <property type="match status" value="1"/>
</dbReference>
<gene>
    <name evidence="10" type="ORF">M6B38_240795</name>
</gene>
<keyword evidence="4 10" id="KW-0121">Carboxypeptidase</keyword>
<evidence type="ECO:0000256" key="3">
    <source>
        <dbReference type="ARBA" id="ARBA00022525"/>
    </source>
</evidence>
<keyword evidence="4 10" id="KW-0645">Protease</keyword>
<accession>A0AAX6DIX8</accession>
<dbReference type="Gene3D" id="6.10.250.940">
    <property type="match status" value="1"/>
</dbReference>
<keyword evidence="6" id="KW-0378">Hydrolase</keyword>
<dbReference type="PANTHER" id="PTHR11802:SF132">
    <property type="entry name" value="SERINE CARBOXYPEPTIDASE-LIKE 36-RELATED"/>
    <property type="match status" value="1"/>
</dbReference>
<evidence type="ECO:0000256" key="1">
    <source>
        <dbReference type="ARBA" id="ARBA00004613"/>
    </source>
</evidence>
<name>A0AAX6DIX8_IRIPA</name>
<dbReference type="InterPro" id="IPR029058">
    <property type="entry name" value="AB_hydrolase_fold"/>
</dbReference>